<feature type="compositionally biased region" description="Low complexity" evidence="6">
    <location>
        <begin position="120"/>
        <end position="139"/>
    </location>
</feature>
<keyword evidence="1" id="KW-0808">Transferase</keyword>
<keyword evidence="3" id="KW-0418">Kinase</keyword>
<dbReference type="Gramene" id="PNW86987">
    <property type="protein sequence ID" value="PNW86987"/>
    <property type="gene ID" value="CHLRE_02g104201v5"/>
</dbReference>
<dbReference type="InterPro" id="IPR051681">
    <property type="entry name" value="Ser/Thr_Kinases-Pseudokinases"/>
</dbReference>
<evidence type="ECO:0000256" key="5">
    <source>
        <dbReference type="PROSITE-ProRule" id="PRU10141"/>
    </source>
</evidence>
<dbReference type="AlphaFoldDB" id="A0A2K3E2I9"/>
<proteinExistence type="predicted"/>
<evidence type="ECO:0000313" key="9">
    <source>
        <dbReference type="Proteomes" id="UP000006906"/>
    </source>
</evidence>
<dbReference type="PROSITE" id="PS00108">
    <property type="entry name" value="PROTEIN_KINASE_ST"/>
    <property type="match status" value="1"/>
</dbReference>
<feature type="region of interest" description="Disordered" evidence="6">
    <location>
        <begin position="587"/>
        <end position="612"/>
    </location>
</feature>
<dbReference type="InterPro" id="IPR000719">
    <property type="entry name" value="Prot_kinase_dom"/>
</dbReference>
<feature type="region of interest" description="Disordered" evidence="6">
    <location>
        <begin position="64"/>
        <end position="167"/>
    </location>
</feature>
<protein>
    <recommendedName>
        <fullName evidence="7">Protein kinase domain-containing protein</fullName>
    </recommendedName>
</protein>
<dbReference type="InParanoid" id="A0A2K3E2I9"/>
<dbReference type="InterPro" id="IPR011009">
    <property type="entry name" value="Kinase-like_dom_sf"/>
</dbReference>
<dbReference type="InterPro" id="IPR017441">
    <property type="entry name" value="Protein_kinase_ATP_BS"/>
</dbReference>
<organism evidence="8 9">
    <name type="scientific">Chlamydomonas reinhardtii</name>
    <name type="common">Chlamydomonas smithii</name>
    <dbReference type="NCBI Taxonomy" id="3055"/>
    <lineage>
        <taxon>Eukaryota</taxon>
        <taxon>Viridiplantae</taxon>
        <taxon>Chlorophyta</taxon>
        <taxon>core chlorophytes</taxon>
        <taxon>Chlorophyceae</taxon>
        <taxon>CS clade</taxon>
        <taxon>Chlamydomonadales</taxon>
        <taxon>Chlamydomonadaceae</taxon>
        <taxon>Chlamydomonas</taxon>
    </lineage>
</organism>
<keyword evidence="4 5" id="KW-0067">ATP-binding</keyword>
<feature type="binding site" evidence="5">
    <location>
        <position position="273"/>
    </location>
    <ligand>
        <name>ATP</name>
        <dbReference type="ChEBI" id="CHEBI:30616"/>
    </ligand>
</feature>
<dbReference type="ExpressionAtlas" id="A0A2K3E2I9">
    <property type="expression patterns" value="baseline"/>
</dbReference>
<evidence type="ECO:0000256" key="1">
    <source>
        <dbReference type="ARBA" id="ARBA00022679"/>
    </source>
</evidence>
<dbReference type="SUPFAM" id="SSF56112">
    <property type="entry name" value="Protein kinase-like (PK-like)"/>
    <property type="match status" value="1"/>
</dbReference>
<evidence type="ECO:0000256" key="3">
    <source>
        <dbReference type="ARBA" id="ARBA00022777"/>
    </source>
</evidence>
<dbReference type="EMBL" id="CM008963">
    <property type="protein sequence ID" value="PNW86987.1"/>
    <property type="molecule type" value="Genomic_DNA"/>
</dbReference>
<dbReference type="GO" id="GO:0004674">
    <property type="term" value="F:protein serine/threonine kinase activity"/>
    <property type="evidence" value="ECO:0000318"/>
    <property type="project" value="GO_Central"/>
</dbReference>
<dbReference type="KEGG" id="cre:CHLRE_02g104201v5"/>
<dbReference type="PROSITE" id="PS50011">
    <property type="entry name" value="PROTEIN_KINASE_DOM"/>
    <property type="match status" value="1"/>
</dbReference>
<dbReference type="Gene3D" id="1.10.510.10">
    <property type="entry name" value="Transferase(Phosphotransferase) domain 1"/>
    <property type="match status" value="1"/>
</dbReference>
<name>A0A2K3E2I9_CHLRE</name>
<gene>
    <name evidence="8" type="ORF">CHLRE_02g104201v5</name>
</gene>
<dbReference type="STRING" id="3055.A0A2K3E2I9"/>
<dbReference type="SMART" id="SM00220">
    <property type="entry name" value="S_TKc"/>
    <property type="match status" value="1"/>
</dbReference>
<reference evidence="8 9" key="1">
    <citation type="journal article" date="2007" name="Science">
        <title>The Chlamydomonas genome reveals the evolution of key animal and plant functions.</title>
        <authorList>
            <person name="Merchant S.S."/>
            <person name="Prochnik S.E."/>
            <person name="Vallon O."/>
            <person name="Harris E.H."/>
            <person name="Karpowicz S.J."/>
            <person name="Witman G.B."/>
            <person name="Terry A."/>
            <person name="Salamov A."/>
            <person name="Fritz-Laylin L.K."/>
            <person name="Marechal-Drouard L."/>
            <person name="Marshall W.F."/>
            <person name="Qu L.H."/>
            <person name="Nelson D.R."/>
            <person name="Sanderfoot A.A."/>
            <person name="Spalding M.H."/>
            <person name="Kapitonov V.V."/>
            <person name="Ren Q."/>
            <person name="Ferris P."/>
            <person name="Lindquist E."/>
            <person name="Shapiro H."/>
            <person name="Lucas S.M."/>
            <person name="Grimwood J."/>
            <person name="Schmutz J."/>
            <person name="Cardol P."/>
            <person name="Cerutti H."/>
            <person name="Chanfreau G."/>
            <person name="Chen C.L."/>
            <person name="Cognat V."/>
            <person name="Croft M.T."/>
            <person name="Dent R."/>
            <person name="Dutcher S."/>
            <person name="Fernandez E."/>
            <person name="Fukuzawa H."/>
            <person name="Gonzalez-Ballester D."/>
            <person name="Gonzalez-Halphen D."/>
            <person name="Hallmann A."/>
            <person name="Hanikenne M."/>
            <person name="Hippler M."/>
            <person name="Inwood W."/>
            <person name="Jabbari K."/>
            <person name="Kalanon M."/>
            <person name="Kuras R."/>
            <person name="Lefebvre P.A."/>
            <person name="Lemaire S.D."/>
            <person name="Lobanov A.V."/>
            <person name="Lohr M."/>
            <person name="Manuell A."/>
            <person name="Meier I."/>
            <person name="Mets L."/>
            <person name="Mittag M."/>
            <person name="Mittelmeier T."/>
            <person name="Moroney J.V."/>
            <person name="Moseley J."/>
            <person name="Napoli C."/>
            <person name="Nedelcu A.M."/>
            <person name="Niyogi K."/>
            <person name="Novoselov S.V."/>
            <person name="Paulsen I.T."/>
            <person name="Pazour G."/>
            <person name="Purton S."/>
            <person name="Ral J.P."/>
            <person name="Riano-Pachon D.M."/>
            <person name="Riekhof W."/>
            <person name="Rymarquis L."/>
            <person name="Schroda M."/>
            <person name="Stern D."/>
            <person name="Umen J."/>
            <person name="Willows R."/>
            <person name="Wilson N."/>
            <person name="Zimmer S.L."/>
            <person name="Allmer J."/>
            <person name="Balk J."/>
            <person name="Bisova K."/>
            <person name="Chen C.J."/>
            <person name="Elias M."/>
            <person name="Gendler K."/>
            <person name="Hauser C."/>
            <person name="Lamb M.R."/>
            <person name="Ledford H."/>
            <person name="Long J.C."/>
            <person name="Minagawa J."/>
            <person name="Page M.D."/>
            <person name="Pan J."/>
            <person name="Pootakham W."/>
            <person name="Roje S."/>
            <person name="Rose A."/>
            <person name="Stahlberg E."/>
            <person name="Terauchi A.M."/>
            <person name="Yang P."/>
            <person name="Ball S."/>
            <person name="Bowler C."/>
            <person name="Dieckmann C.L."/>
            <person name="Gladyshev V.N."/>
            <person name="Green P."/>
            <person name="Jorgensen R."/>
            <person name="Mayfield S."/>
            <person name="Mueller-Roeber B."/>
            <person name="Rajamani S."/>
            <person name="Sayre R.T."/>
            <person name="Brokstein P."/>
            <person name="Dubchak I."/>
            <person name="Goodstein D."/>
            <person name="Hornick L."/>
            <person name="Huang Y.W."/>
            <person name="Jhaveri J."/>
            <person name="Luo Y."/>
            <person name="Martinez D."/>
            <person name="Ngau W.C."/>
            <person name="Otillar B."/>
            <person name="Poliakov A."/>
            <person name="Porter A."/>
            <person name="Szajkowski L."/>
            <person name="Werner G."/>
            <person name="Zhou K."/>
            <person name="Grigoriev I.V."/>
            <person name="Rokhsar D.S."/>
            <person name="Grossman A.R."/>
        </authorList>
    </citation>
    <scope>NUCLEOTIDE SEQUENCE [LARGE SCALE GENOMIC DNA]</scope>
    <source>
        <strain evidence="9">CC-503</strain>
    </source>
</reference>
<keyword evidence="2 5" id="KW-0547">Nucleotide-binding</keyword>
<dbReference type="RefSeq" id="XP_042927403.1">
    <property type="nucleotide sequence ID" value="XM_043059769.1"/>
</dbReference>
<dbReference type="GeneID" id="5725325"/>
<dbReference type="PANTHER" id="PTHR44329:SF214">
    <property type="entry name" value="PROTEIN KINASE DOMAIN-CONTAINING PROTEIN"/>
    <property type="match status" value="1"/>
</dbReference>
<evidence type="ECO:0000256" key="6">
    <source>
        <dbReference type="SAM" id="MobiDB-lite"/>
    </source>
</evidence>
<accession>A0A2K3E2I9</accession>
<dbReference type="Proteomes" id="UP000006906">
    <property type="component" value="Chromosome 2"/>
</dbReference>
<feature type="compositionally biased region" description="Gly residues" evidence="6">
    <location>
        <begin position="1"/>
        <end position="11"/>
    </location>
</feature>
<dbReference type="Gene3D" id="3.30.200.20">
    <property type="entry name" value="Phosphorylase Kinase, domain 1"/>
    <property type="match status" value="1"/>
</dbReference>
<evidence type="ECO:0000256" key="2">
    <source>
        <dbReference type="ARBA" id="ARBA00022741"/>
    </source>
</evidence>
<dbReference type="PROSITE" id="PS00107">
    <property type="entry name" value="PROTEIN_KINASE_ATP"/>
    <property type="match status" value="1"/>
</dbReference>
<dbReference type="GO" id="GO:0005524">
    <property type="term" value="F:ATP binding"/>
    <property type="evidence" value="ECO:0007669"/>
    <property type="project" value="UniProtKB-UniRule"/>
</dbReference>
<evidence type="ECO:0000313" key="8">
    <source>
        <dbReference type="EMBL" id="PNW86987.1"/>
    </source>
</evidence>
<dbReference type="GO" id="GO:0007165">
    <property type="term" value="P:signal transduction"/>
    <property type="evidence" value="ECO:0000318"/>
    <property type="project" value="GO_Central"/>
</dbReference>
<dbReference type="CDD" id="cd14014">
    <property type="entry name" value="STKc_PknB_like"/>
    <property type="match status" value="1"/>
</dbReference>
<feature type="domain" description="Protein kinase" evidence="7">
    <location>
        <begin position="246"/>
        <end position="580"/>
    </location>
</feature>
<dbReference type="InterPro" id="IPR008271">
    <property type="entry name" value="Ser/Thr_kinase_AS"/>
</dbReference>
<feature type="compositionally biased region" description="Polar residues" evidence="6">
    <location>
        <begin position="595"/>
        <end position="605"/>
    </location>
</feature>
<feature type="compositionally biased region" description="Low complexity" evidence="6">
    <location>
        <begin position="154"/>
        <end position="167"/>
    </location>
</feature>
<sequence length="684" mass="70660">MLRCFGGGSGGQLSKASKASSGAPRPTPRDSCESAVIEARISSERTITEQASLQTAVSAQVNEAPIIRAPSSDGPPSADAVAHPPPQHAPSPSNRLPKAASTDAGGTSEPQPPPAPASEPAPAAATPAAAAAPAVAAQVDCRQPPAAASTSEQPASPAPRSASPAVAAPAAPAAPAAVSATGAGTSAAPRGAAFEEAPLKQSSALSAAASSSQPAHHGLAASPLIKDMSPESVSTCNPVKIMEGVRLQPRELGRGSFGVVVLGSFHGQAVAVKVMLTSGLDRSALRELLLAPSLVHPCLVMTYTSRCAEVTHEFFDFLEGARNVSGITHDTSQPRTLLPAPFISGDGFGDPDHHMRGCGLDPMFLLHQILHDLRATTGQMLVLTVQEYCSKNTLLNAISKGVFREGERWDGRVALRALLRTASEVARGLWHLHDNGIVHGDIKPANILLASSGEDRRGFTAKLADFGLAHLLPTAANSISTEAFGSVAYMAPESFNGKVGRATDIYSFGVTLWQMLTGALPFRGMKPAQVVAGVQSGKLQLVWPDVPPMARRLVAVGRRCVAHKPGDRPSAGQLLEELTTTERDLRSLAPGAPPQQRSFPPSTDQSGSSRCSSSASTAAAAAAVSYAVVPQQVAWQQLQAGVGDAPHPPYQPVAGSEPRLPMAVPLSQHTPAGRAAVYAGPRYT</sequence>
<dbReference type="OrthoDB" id="1711006at2759"/>
<feature type="compositionally biased region" description="Pro residues" evidence="6">
    <location>
        <begin position="110"/>
        <end position="119"/>
    </location>
</feature>
<feature type="region of interest" description="Disordered" evidence="6">
    <location>
        <begin position="1"/>
        <end position="34"/>
    </location>
</feature>
<dbReference type="Pfam" id="PF00069">
    <property type="entry name" value="Pkinase"/>
    <property type="match status" value="1"/>
</dbReference>
<dbReference type="PANTHER" id="PTHR44329">
    <property type="entry name" value="SERINE/THREONINE-PROTEIN KINASE TNNI3K-RELATED"/>
    <property type="match status" value="1"/>
</dbReference>
<evidence type="ECO:0000256" key="4">
    <source>
        <dbReference type="ARBA" id="ARBA00022840"/>
    </source>
</evidence>
<evidence type="ECO:0000259" key="7">
    <source>
        <dbReference type="PROSITE" id="PS50011"/>
    </source>
</evidence>
<keyword evidence="9" id="KW-1185">Reference proteome</keyword>